<organism evidence="2 3">
    <name type="scientific">Cephaloticoccus primus</name>
    <dbReference type="NCBI Taxonomy" id="1548207"/>
    <lineage>
        <taxon>Bacteria</taxon>
        <taxon>Pseudomonadati</taxon>
        <taxon>Verrucomicrobiota</taxon>
        <taxon>Opitutia</taxon>
        <taxon>Opitutales</taxon>
        <taxon>Opitutaceae</taxon>
        <taxon>Cephaloticoccus</taxon>
    </lineage>
</organism>
<reference evidence="3" key="1">
    <citation type="submission" date="2016-02" db="EMBL/GenBank/DDBJ databases">
        <authorList>
            <person name="Sanders J.G."/>
            <person name="Lin J.Y."/>
            <person name="Wertz J.T."/>
            <person name="Russell J.A."/>
            <person name="Moreau C.S."/>
            <person name="Powell S."/>
        </authorList>
    </citation>
    <scope>NUCLEOTIDE SEQUENCE [LARGE SCALE GENOMIC DNA]</scope>
    <source>
        <strain evidence="3">CAG34</strain>
    </source>
</reference>
<comment type="caution">
    <text evidence="2">The sequence shown here is derived from an EMBL/GenBank/DDBJ whole genome shotgun (WGS) entry which is preliminary data.</text>
</comment>
<dbReference type="AlphaFoldDB" id="A0A139SLW8"/>
<dbReference type="STRING" id="1548207.AXK11_06075"/>
<sequence length="211" mass="23832">MVISGWRRALLWPLGALVQLWGRTLRFETDEATLRALQKRDEPVAFVLWHNRLFLTPEVFRRYRHGRPLYALVSASKDGAWLTAFFSLVGLRAVRGSSSRLGREAVGALVDVLRAGNDVGITPDGPRGPCYTLKPGALIVARRTQTPLLLLGARFESTWRLSRAWDRFYLPKPFSRVRLHCELVNAAELADRDAAAARLETRLREISPDQS</sequence>
<protein>
    <recommendedName>
        <fullName evidence="1">DUF374 domain-containing protein</fullName>
    </recommendedName>
</protein>
<dbReference type="Proteomes" id="UP000070058">
    <property type="component" value="Unassembled WGS sequence"/>
</dbReference>
<proteinExistence type="predicted"/>
<gene>
    <name evidence="2" type="ORF">AXK11_06075</name>
</gene>
<keyword evidence="3" id="KW-1185">Reference proteome</keyword>
<feature type="domain" description="DUF374" evidence="1">
    <location>
        <begin position="63"/>
        <end position="129"/>
    </location>
</feature>
<dbReference type="CDD" id="cd07983">
    <property type="entry name" value="LPLAT_DUF374-like"/>
    <property type="match status" value="1"/>
</dbReference>
<accession>A0A139SLW8</accession>
<dbReference type="Pfam" id="PF04028">
    <property type="entry name" value="DUF374"/>
    <property type="match status" value="1"/>
</dbReference>
<evidence type="ECO:0000259" key="1">
    <source>
        <dbReference type="Pfam" id="PF04028"/>
    </source>
</evidence>
<dbReference type="InterPro" id="IPR007172">
    <property type="entry name" value="DUF374"/>
</dbReference>
<name>A0A139SLW8_9BACT</name>
<evidence type="ECO:0000313" key="2">
    <source>
        <dbReference type="EMBL" id="KXU35553.1"/>
    </source>
</evidence>
<evidence type="ECO:0000313" key="3">
    <source>
        <dbReference type="Proteomes" id="UP000070058"/>
    </source>
</evidence>
<dbReference type="EMBL" id="LSZQ01000046">
    <property type="protein sequence ID" value="KXU35553.1"/>
    <property type="molecule type" value="Genomic_DNA"/>
</dbReference>